<gene>
    <name evidence="2" type="ORF">BTM25_23560</name>
</gene>
<protein>
    <submittedName>
        <fullName evidence="2">Uncharacterized protein</fullName>
    </submittedName>
</protein>
<sequence length="264" mass="28201">MTDGLSEARATVHAMSPDVPAAAQQERVAALRAAVRRAVAAGDRTAARRLRAELRAAERDGERHRSQRGAPDVREQAHRALELLGVPAGPKLVGAVHAAFFAAPIPAARIGVLRRAEERSFRAAPDARPFYVCAALTADLLTPARGLLAVSTWPLERRVVGPLSRRTDFLTAAVRVAEHAGRSVAAQRLLRRFAAAIPGAAGAAVGTVDPADLIAAARAELEVHAADDRRDRERAARRAADLDAAERLFGSAHDRTGRPHGERR</sequence>
<comment type="caution">
    <text evidence="2">The sequence shown here is derived from an EMBL/GenBank/DDBJ whole genome shotgun (WGS) entry which is preliminary data.</text>
</comment>
<dbReference type="AlphaFoldDB" id="A0A2P4UFB5"/>
<evidence type="ECO:0000313" key="3">
    <source>
        <dbReference type="Proteomes" id="UP000242367"/>
    </source>
</evidence>
<keyword evidence="3" id="KW-1185">Reference proteome</keyword>
<reference evidence="2 3" key="1">
    <citation type="journal article" date="2017" name="Chemistry">
        <title>Isolation, Biosynthesis and Chemical Modifications of Rubterolones A-F: Rare Tropolone Alkaloids from Actinomadura sp. 5-2.</title>
        <authorList>
            <person name="Guo H."/>
            <person name="Benndorf R."/>
            <person name="Leichnitz D."/>
            <person name="Klassen J.L."/>
            <person name="Vollmers J."/>
            <person name="Gorls H."/>
            <person name="Steinacker M."/>
            <person name="Weigel C."/>
            <person name="Dahse H.M."/>
            <person name="Kaster A.K."/>
            <person name="de Beer Z.W."/>
            <person name="Poulsen M."/>
            <person name="Beemelmanns C."/>
        </authorList>
    </citation>
    <scope>NUCLEOTIDE SEQUENCE [LARGE SCALE GENOMIC DNA]</scope>
    <source>
        <strain evidence="2 3">5-2</strain>
    </source>
</reference>
<feature type="region of interest" description="Disordered" evidence="1">
    <location>
        <begin position="55"/>
        <end position="74"/>
    </location>
</feature>
<evidence type="ECO:0000256" key="1">
    <source>
        <dbReference type="SAM" id="MobiDB-lite"/>
    </source>
</evidence>
<evidence type="ECO:0000313" key="2">
    <source>
        <dbReference type="EMBL" id="POM23735.1"/>
    </source>
</evidence>
<name>A0A2P4UFB5_9ACTN</name>
<organism evidence="2 3">
    <name type="scientific">Actinomadura rubteroloni</name>
    <dbReference type="NCBI Taxonomy" id="1926885"/>
    <lineage>
        <taxon>Bacteria</taxon>
        <taxon>Bacillati</taxon>
        <taxon>Actinomycetota</taxon>
        <taxon>Actinomycetes</taxon>
        <taxon>Streptosporangiales</taxon>
        <taxon>Thermomonosporaceae</taxon>
        <taxon>Actinomadura</taxon>
    </lineage>
</organism>
<dbReference type="EMBL" id="MTBP01000002">
    <property type="protein sequence ID" value="POM23735.1"/>
    <property type="molecule type" value="Genomic_DNA"/>
</dbReference>
<dbReference type="Proteomes" id="UP000242367">
    <property type="component" value="Unassembled WGS sequence"/>
</dbReference>
<feature type="compositionally biased region" description="Basic and acidic residues" evidence="1">
    <location>
        <begin position="55"/>
        <end position="64"/>
    </location>
</feature>
<proteinExistence type="predicted"/>
<accession>A0A2P4UFB5</accession>